<dbReference type="InterPro" id="IPR003593">
    <property type="entry name" value="AAA+_ATPase"/>
</dbReference>
<dbReference type="PANTHER" id="PTHR24220">
    <property type="entry name" value="IMPORT ATP-BINDING PROTEIN"/>
    <property type="match status" value="1"/>
</dbReference>
<dbReference type="Pfam" id="PF00005">
    <property type="entry name" value="ABC_tran"/>
    <property type="match status" value="1"/>
</dbReference>
<sequence>MSSSIIQVERAEKIFSGGLKVLHGVSLAIARGERVALIGPNGAGKSTLLRCLAGLLPITGGSIGILDEHFSTQPSARQRRALRKRLGFVFQFHGLVRRTSALSNVVNGYLGQDIGWRAWHQALAPASLRAEALNALEAVGLEEKWNARADTLSGGQSQRVAIARAIVHKPELLIADEPAASLDPAAGAEVMTLFHRLAVERGSTLLFTTHDMDHALAYSDRVIALRQGRIVLDASSGSLKRCDLEPIFHGQ</sequence>
<protein>
    <submittedName>
        <fullName evidence="4">ATP-binding cassette domain-containing protein</fullName>
    </submittedName>
</protein>
<dbReference type="SUPFAM" id="SSF52540">
    <property type="entry name" value="P-loop containing nucleoside triphosphate hydrolases"/>
    <property type="match status" value="1"/>
</dbReference>
<dbReference type="GO" id="GO:0005524">
    <property type="term" value="F:ATP binding"/>
    <property type="evidence" value="ECO:0007669"/>
    <property type="project" value="UniProtKB-KW"/>
</dbReference>
<proteinExistence type="predicted"/>
<organism evidence="4 5">
    <name type="scientific">Nisaea acidiphila</name>
    <dbReference type="NCBI Taxonomy" id="1862145"/>
    <lineage>
        <taxon>Bacteria</taxon>
        <taxon>Pseudomonadati</taxon>
        <taxon>Pseudomonadota</taxon>
        <taxon>Alphaproteobacteria</taxon>
        <taxon>Rhodospirillales</taxon>
        <taxon>Thalassobaculaceae</taxon>
        <taxon>Nisaea</taxon>
    </lineage>
</organism>
<dbReference type="InterPro" id="IPR017871">
    <property type="entry name" value="ABC_transporter-like_CS"/>
</dbReference>
<dbReference type="GO" id="GO:0005886">
    <property type="term" value="C:plasma membrane"/>
    <property type="evidence" value="ECO:0007669"/>
    <property type="project" value="TreeGrafter"/>
</dbReference>
<dbReference type="PROSITE" id="PS00211">
    <property type="entry name" value="ABC_TRANSPORTER_1"/>
    <property type="match status" value="1"/>
</dbReference>
<dbReference type="InterPro" id="IPR015854">
    <property type="entry name" value="ABC_transpr_LolD-like"/>
</dbReference>
<dbReference type="InterPro" id="IPR027417">
    <property type="entry name" value="P-loop_NTPase"/>
</dbReference>
<keyword evidence="1" id="KW-0547">Nucleotide-binding</keyword>
<gene>
    <name evidence="4" type="ORF">NUH88_11855</name>
</gene>
<reference evidence="4" key="1">
    <citation type="submission" date="2022-08" db="EMBL/GenBank/DDBJ databases">
        <title>Nisaea acidiphila sp. nov., isolated from a marine algal debris and emended description of the genus Nisaea Urios et al. 2008.</title>
        <authorList>
            <person name="Kwon K."/>
        </authorList>
    </citation>
    <scope>NUCLEOTIDE SEQUENCE</scope>
    <source>
        <strain evidence="4">MEBiC11861</strain>
    </source>
</reference>
<dbReference type="Proteomes" id="UP001060336">
    <property type="component" value="Chromosome"/>
</dbReference>
<dbReference type="InterPro" id="IPR003439">
    <property type="entry name" value="ABC_transporter-like_ATP-bd"/>
</dbReference>
<dbReference type="SMART" id="SM00382">
    <property type="entry name" value="AAA"/>
    <property type="match status" value="1"/>
</dbReference>
<dbReference type="KEGG" id="naci:NUH88_11855"/>
<feature type="domain" description="ABC transporter" evidence="3">
    <location>
        <begin position="6"/>
        <end position="249"/>
    </location>
</feature>
<keyword evidence="2 4" id="KW-0067">ATP-binding</keyword>
<evidence type="ECO:0000259" key="3">
    <source>
        <dbReference type="PROSITE" id="PS50893"/>
    </source>
</evidence>
<keyword evidence="5" id="KW-1185">Reference proteome</keyword>
<accession>A0A9J7ALR5</accession>
<evidence type="ECO:0000256" key="1">
    <source>
        <dbReference type="ARBA" id="ARBA00022741"/>
    </source>
</evidence>
<dbReference type="RefSeq" id="WP_257766619.1">
    <property type="nucleotide sequence ID" value="NZ_CP102480.1"/>
</dbReference>
<evidence type="ECO:0000313" key="5">
    <source>
        <dbReference type="Proteomes" id="UP001060336"/>
    </source>
</evidence>
<name>A0A9J7ALR5_9PROT</name>
<dbReference type="AlphaFoldDB" id="A0A9J7ALR5"/>
<dbReference type="GO" id="GO:0016887">
    <property type="term" value="F:ATP hydrolysis activity"/>
    <property type="evidence" value="ECO:0007669"/>
    <property type="project" value="InterPro"/>
</dbReference>
<evidence type="ECO:0000313" key="4">
    <source>
        <dbReference type="EMBL" id="UUX48111.1"/>
    </source>
</evidence>
<dbReference type="GO" id="GO:0022857">
    <property type="term" value="F:transmembrane transporter activity"/>
    <property type="evidence" value="ECO:0007669"/>
    <property type="project" value="TreeGrafter"/>
</dbReference>
<evidence type="ECO:0000256" key="2">
    <source>
        <dbReference type="ARBA" id="ARBA00022840"/>
    </source>
</evidence>
<dbReference type="PROSITE" id="PS50893">
    <property type="entry name" value="ABC_TRANSPORTER_2"/>
    <property type="match status" value="1"/>
</dbReference>
<dbReference type="PANTHER" id="PTHR24220:SF659">
    <property type="entry name" value="TRANSPORTER, PUTATIVE-RELATED"/>
    <property type="match status" value="1"/>
</dbReference>
<dbReference type="EMBL" id="CP102480">
    <property type="protein sequence ID" value="UUX48111.1"/>
    <property type="molecule type" value="Genomic_DNA"/>
</dbReference>
<dbReference type="Gene3D" id="3.40.50.300">
    <property type="entry name" value="P-loop containing nucleotide triphosphate hydrolases"/>
    <property type="match status" value="1"/>
</dbReference>